<dbReference type="RefSeq" id="WP_380127439.1">
    <property type="nucleotide sequence ID" value="NZ_JBHSIU010000109.1"/>
</dbReference>
<protein>
    <submittedName>
        <fullName evidence="2">Uncharacterized protein</fullName>
    </submittedName>
</protein>
<feature type="region of interest" description="Disordered" evidence="1">
    <location>
        <begin position="1"/>
        <end position="20"/>
    </location>
</feature>
<evidence type="ECO:0000256" key="1">
    <source>
        <dbReference type="SAM" id="MobiDB-lite"/>
    </source>
</evidence>
<reference evidence="3" key="1">
    <citation type="journal article" date="2019" name="Int. J. Syst. Evol. Microbiol.">
        <title>The Global Catalogue of Microorganisms (GCM) 10K type strain sequencing project: providing services to taxonomists for standard genome sequencing and annotation.</title>
        <authorList>
            <consortium name="The Broad Institute Genomics Platform"/>
            <consortium name="The Broad Institute Genome Sequencing Center for Infectious Disease"/>
            <person name="Wu L."/>
            <person name="Ma J."/>
        </authorList>
    </citation>
    <scope>NUCLEOTIDE SEQUENCE [LARGE SCALE GENOMIC DNA]</scope>
    <source>
        <strain evidence="3">CGMCC 4.7152</strain>
    </source>
</reference>
<dbReference type="Proteomes" id="UP001595912">
    <property type="component" value="Unassembled WGS sequence"/>
</dbReference>
<evidence type="ECO:0000313" key="2">
    <source>
        <dbReference type="EMBL" id="MFC5006770.1"/>
    </source>
</evidence>
<organism evidence="2 3">
    <name type="scientific">Dactylosporangium cerinum</name>
    <dbReference type="NCBI Taxonomy" id="1434730"/>
    <lineage>
        <taxon>Bacteria</taxon>
        <taxon>Bacillati</taxon>
        <taxon>Actinomycetota</taxon>
        <taxon>Actinomycetes</taxon>
        <taxon>Micromonosporales</taxon>
        <taxon>Micromonosporaceae</taxon>
        <taxon>Dactylosporangium</taxon>
    </lineage>
</organism>
<accession>A0ABV9WFK6</accession>
<sequence>MARFGLGRRHRPDMDASATPQQRLRLRVRGCGDAETVGPALQTAALAEVSAVLDEIAVAAAGDGVLPVGAINDVALLHRLRAMGLAGVVEERHACGAAQVLAHVVEPASLAPAVRAEVAAALMQGAPTHLPALFDRMVSKPPTGPLATTRMNCSRSFTAPGRRPPSRSP</sequence>
<dbReference type="EMBL" id="JBHSIU010000109">
    <property type="protein sequence ID" value="MFC5006770.1"/>
    <property type="molecule type" value="Genomic_DNA"/>
</dbReference>
<proteinExistence type="predicted"/>
<feature type="compositionally biased region" description="Basic residues" evidence="1">
    <location>
        <begin position="1"/>
        <end position="11"/>
    </location>
</feature>
<comment type="caution">
    <text evidence="2">The sequence shown here is derived from an EMBL/GenBank/DDBJ whole genome shotgun (WGS) entry which is preliminary data.</text>
</comment>
<keyword evidence="3" id="KW-1185">Reference proteome</keyword>
<evidence type="ECO:0000313" key="3">
    <source>
        <dbReference type="Proteomes" id="UP001595912"/>
    </source>
</evidence>
<name>A0ABV9WFK6_9ACTN</name>
<gene>
    <name evidence="2" type="ORF">ACFPIJ_54290</name>
</gene>